<organism evidence="6 7">
    <name type="scientific">Porphyridium purpureum</name>
    <name type="common">Red alga</name>
    <name type="synonym">Porphyridium cruentum</name>
    <dbReference type="NCBI Taxonomy" id="35688"/>
    <lineage>
        <taxon>Eukaryota</taxon>
        <taxon>Rhodophyta</taxon>
        <taxon>Bangiophyceae</taxon>
        <taxon>Porphyridiales</taxon>
        <taxon>Porphyridiaceae</taxon>
        <taxon>Porphyridium</taxon>
    </lineage>
</organism>
<name>A0A5J4YML3_PORPP</name>
<dbReference type="Proteomes" id="UP000324585">
    <property type="component" value="Unassembled WGS sequence"/>
</dbReference>
<reference evidence="7" key="1">
    <citation type="journal article" date="2019" name="Nat. Commun.">
        <title>Expansion of phycobilisome linker gene families in mesophilic red algae.</title>
        <authorList>
            <person name="Lee J."/>
            <person name="Kim D."/>
            <person name="Bhattacharya D."/>
            <person name="Yoon H.S."/>
        </authorList>
    </citation>
    <scope>NUCLEOTIDE SEQUENCE [LARGE SCALE GENOMIC DNA]</scope>
    <source>
        <strain evidence="7">CCMP 1328</strain>
    </source>
</reference>
<sequence length="198" mass="21452">MAASRRSELAPEPGALWEALLVNKMDGSRGESAETGACVVLRVIRMSRQADAGRGGGRGGLVRAVHCDDENGDPSHVQIPSPERRAEIRAGGEHLQRGLLGIVGEQVSVGMLLGYATGYSLRRIGKLVLGIVGTEIILLQYMSYRGWVSVDWRAVASDLKPSVERSTFEKIFEVLTYRLPFAASFSAGMYAGLKYNLV</sequence>
<keyword evidence="5" id="KW-0472">Membrane</keyword>
<dbReference type="AlphaFoldDB" id="A0A5J4YML3"/>
<gene>
    <name evidence="6" type="ORF">FVE85_8186</name>
</gene>
<comment type="similarity">
    <text evidence="2">Belongs to the FUN14 family.</text>
</comment>
<dbReference type="Pfam" id="PF04930">
    <property type="entry name" value="FUN14"/>
    <property type="match status" value="1"/>
</dbReference>
<evidence type="ECO:0000256" key="5">
    <source>
        <dbReference type="ARBA" id="ARBA00023136"/>
    </source>
</evidence>
<proteinExistence type="inferred from homology"/>
<dbReference type="EMBL" id="VRMN01000009">
    <property type="protein sequence ID" value="KAA8492679.1"/>
    <property type="molecule type" value="Genomic_DNA"/>
</dbReference>
<evidence type="ECO:0000256" key="1">
    <source>
        <dbReference type="ARBA" id="ARBA00004370"/>
    </source>
</evidence>
<keyword evidence="7" id="KW-1185">Reference proteome</keyword>
<evidence type="ECO:0000256" key="3">
    <source>
        <dbReference type="ARBA" id="ARBA00022692"/>
    </source>
</evidence>
<dbReference type="GO" id="GO:0005741">
    <property type="term" value="C:mitochondrial outer membrane"/>
    <property type="evidence" value="ECO:0007669"/>
    <property type="project" value="TreeGrafter"/>
</dbReference>
<dbReference type="PANTHER" id="PTHR21346">
    <property type="entry name" value="FUN14 DOMAIN CONTAINING"/>
    <property type="match status" value="1"/>
</dbReference>
<protein>
    <submittedName>
        <fullName evidence="6">FUN14 domain-containing protein 2</fullName>
    </submittedName>
</protein>
<accession>A0A5J4YML3</accession>
<dbReference type="OrthoDB" id="163794at2759"/>
<evidence type="ECO:0000313" key="7">
    <source>
        <dbReference type="Proteomes" id="UP000324585"/>
    </source>
</evidence>
<evidence type="ECO:0000256" key="2">
    <source>
        <dbReference type="ARBA" id="ARBA00009160"/>
    </source>
</evidence>
<evidence type="ECO:0000256" key="4">
    <source>
        <dbReference type="ARBA" id="ARBA00022989"/>
    </source>
</evidence>
<dbReference type="PANTHER" id="PTHR21346:SF0">
    <property type="entry name" value="RE45833P"/>
    <property type="match status" value="1"/>
</dbReference>
<keyword evidence="4" id="KW-1133">Transmembrane helix</keyword>
<comment type="caution">
    <text evidence="6">The sequence shown here is derived from an EMBL/GenBank/DDBJ whole genome shotgun (WGS) entry which is preliminary data.</text>
</comment>
<dbReference type="GO" id="GO:0000422">
    <property type="term" value="P:autophagy of mitochondrion"/>
    <property type="evidence" value="ECO:0007669"/>
    <property type="project" value="TreeGrafter"/>
</dbReference>
<keyword evidence="3" id="KW-0812">Transmembrane</keyword>
<dbReference type="InterPro" id="IPR007014">
    <property type="entry name" value="FUN14"/>
</dbReference>
<comment type="subcellular location">
    <subcellularLocation>
        <location evidence="1">Membrane</location>
    </subcellularLocation>
</comment>
<evidence type="ECO:0000313" key="6">
    <source>
        <dbReference type="EMBL" id="KAA8492679.1"/>
    </source>
</evidence>